<reference evidence="1 2" key="1">
    <citation type="journal article" date="2018" name="Sci. Rep.">
        <title>Genomic signatures of local adaptation to the degree of environmental predictability in rotifers.</title>
        <authorList>
            <person name="Franch-Gras L."/>
            <person name="Hahn C."/>
            <person name="Garcia-Roger E.M."/>
            <person name="Carmona M.J."/>
            <person name="Serra M."/>
            <person name="Gomez A."/>
        </authorList>
    </citation>
    <scope>NUCLEOTIDE SEQUENCE [LARGE SCALE GENOMIC DNA]</scope>
    <source>
        <strain evidence="1">HYR1</strain>
    </source>
</reference>
<dbReference type="Proteomes" id="UP000276133">
    <property type="component" value="Unassembled WGS sequence"/>
</dbReference>
<evidence type="ECO:0000313" key="2">
    <source>
        <dbReference type="Proteomes" id="UP000276133"/>
    </source>
</evidence>
<comment type="caution">
    <text evidence="1">The sequence shown here is derived from an EMBL/GenBank/DDBJ whole genome shotgun (WGS) entry which is preliminary data.</text>
</comment>
<protein>
    <submittedName>
        <fullName evidence="1">Uncharacterized protein</fullName>
    </submittedName>
</protein>
<feature type="non-terminal residue" evidence="1">
    <location>
        <position position="1"/>
    </location>
</feature>
<sequence>NKSFLNKQITLNPIHVVISNEKINTFLSLKYQIFRLINENLPKMYLKRELNVNCGQMRQIIRPHK</sequence>
<organism evidence="1 2">
    <name type="scientific">Brachionus plicatilis</name>
    <name type="common">Marine rotifer</name>
    <name type="synonym">Brachionus muelleri</name>
    <dbReference type="NCBI Taxonomy" id="10195"/>
    <lineage>
        <taxon>Eukaryota</taxon>
        <taxon>Metazoa</taxon>
        <taxon>Spiralia</taxon>
        <taxon>Gnathifera</taxon>
        <taxon>Rotifera</taxon>
        <taxon>Eurotatoria</taxon>
        <taxon>Monogononta</taxon>
        <taxon>Pseudotrocha</taxon>
        <taxon>Ploima</taxon>
        <taxon>Brachionidae</taxon>
        <taxon>Brachionus</taxon>
    </lineage>
</organism>
<evidence type="ECO:0000313" key="1">
    <source>
        <dbReference type="EMBL" id="RMZ95682.1"/>
    </source>
</evidence>
<accession>A0A3M7P9F3</accession>
<name>A0A3M7P9F3_BRAPC</name>
<dbReference type="AlphaFoldDB" id="A0A3M7P9F3"/>
<proteinExistence type="predicted"/>
<keyword evidence="2" id="KW-1185">Reference proteome</keyword>
<gene>
    <name evidence="1" type="ORF">BpHYR1_051757</name>
</gene>
<dbReference type="EMBL" id="REGN01012353">
    <property type="protein sequence ID" value="RMZ95682.1"/>
    <property type="molecule type" value="Genomic_DNA"/>
</dbReference>